<evidence type="ECO:0000256" key="1">
    <source>
        <dbReference type="SAM" id="SignalP"/>
    </source>
</evidence>
<feature type="chain" id="PRO_5031576647" description="Expansin-like EG45 domain-containing protein" evidence="1">
    <location>
        <begin position="29"/>
        <end position="148"/>
    </location>
</feature>
<dbReference type="PANTHER" id="PTHR47480:SF1">
    <property type="entry name" value="EG45-LIKE DOMAIN CONTAINING PROTEIN 1"/>
    <property type="match status" value="1"/>
</dbReference>
<evidence type="ECO:0000259" key="2">
    <source>
        <dbReference type="PROSITE" id="PS50842"/>
    </source>
</evidence>
<dbReference type="PANTHER" id="PTHR47480">
    <property type="entry name" value="EG45-LIKE DOMAIN CONTAINING PROTEIN"/>
    <property type="match status" value="1"/>
</dbReference>
<evidence type="ECO:0000313" key="4">
    <source>
        <dbReference type="Proteomes" id="UP000503498"/>
    </source>
</evidence>
<dbReference type="Gene3D" id="2.40.40.10">
    <property type="entry name" value="RlpA-like domain"/>
    <property type="match status" value="1"/>
</dbReference>
<name>A0A7Z2VCB6_XANCA</name>
<dbReference type="SUPFAM" id="SSF50685">
    <property type="entry name" value="Barwin-like endoglucanases"/>
    <property type="match status" value="1"/>
</dbReference>
<dbReference type="Proteomes" id="UP000503498">
    <property type="component" value="Chromosome"/>
</dbReference>
<dbReference type="EMBL" id="CP051651">
    <property type="protein sequence ID" value="QJD69036.1"/>
    <property type="molecule type" value="Genomic_DNA"/>
</dbReference>
<dbReference type="AlphaFoldDB" id="A0A7Z2VCB6"/>
<accession>A0A7Z2VCB6</accession>
<protein>
    <recommendedName>
        <fullName evidence="2">Expansin-like EG45 domain-containing protein</fullName>
    </recommendedName>
</protein>
<organism evidence="3 4">
    <name type="scientific">Xanthomonas campestris pv. badrii</name>
    <dbReference type="NCBI Taxonomy" id="149696"/>
    <lineage>
        <taxon>Bacteria</taxon>
        <taxon>Pseudomonadati</taxon>
        <taxon>Pseudomonadota</taxon>
        <taxon>Gammaproteobacteria</taxon>
        <taxon>Lysobacterales</taxon>
        <taxon>Lysobacteraceae</taxon>
        <taxon>Xanthomonas</taxon>
    </lineage>
</organism>
<feature type="domain" description="Expansin-like EG45" evidence="2">
    <location>
        <begin position="47"/>
        <end position="114"/>
    </location>
</feature>
<sequence length="148" mass="15875">MGALMKHKNMLGASVLAVGLLISSAAFADVAAISFYGNNASRPAEFVQGCNISEDTVSSMNYQVVTVSGDIWDNGAACGRRYRMRCVSTPGKQSCTANIIDVIVVGRCPNGRCTVGGKDVSMKIAFIRYSLLVRARTAPWAFIEFNII</sequence>
<feature type="signal peptide" evidence="1">
    <location>
        <begin position="1"/>
        <end position="28"/>
    </location>
</feature>
<gene>
    <name evidence="3" type="ORF">HG421_15910</name>
</gene>
<evidence type="ECO:0000313" key="3">
    <source>
        <dbReference type="EMBL" id="QJD69036.1"/>
    </source>
</evidence>
<proteinExistence type="predicted"/>
<reference evidence="3 4" key="1">
    <citation type="submission" date="2020-04" db="EMBL/GenBank/DDBJ databases">
        <title>Genome-Wide Identification of 5-Methylcytosine Sites in Bacterial Genomes By High-Throughput Sequencing of MspJI Restriction Fragments.</title>
        <authorList>
            <person name="Wu V."/>
        </authorList>
    </citation>
    <scope>NUCLEOTIDE SEQUENCE [LARGE SCALE GENOMIC DNA]</scope>
    <source>
        <strain evidence="3 4">NEB122</strain>
    </source>
</reference>
<dbReference type="InterPro" id="IPR036908">
    <property type="entry name" value="RlpA-like_sf"/>
</dbReference>
<keyword evidence="1" id="KW-0732">Signal</keyword>
<dbReference type="PROSITE" id="PS50842">
    <property type="entry name" value="EXPANSIN_EG45"/>
    <property type="match status" value="1"/>
</dbReference>
<reference evidence="3 4" key="2">
    <citation type="submission" date="2020-04" db="EMBL/GenBank/DDBJ databases">
        <authorList>
            <person name="Fomenkov A."/>
            <person name="Anton B.P."/>
            <person name="Roberts R.J."/>
        </authorList>
    </citation>
    <scope>NUCLEOTIDE SEQUENCE [LARGE SCALE GENOMIC DNA]</scope>
    <source>
        <strain evidence="3 4">NEB122</strain>
    </source>
</reference>
<dbReference type="InterPro" id="IPR007112">
    <property type="entry name" value="Expansin/allergen_DPBB_dom"/>
</dbReference>